<dbReference type="PANTHER" id="PTHR13500">
    <property type="entry name" value="NUCLEOLAR PRERIBOSOMAL-ASSOCIATED PROTEIN 1"/>
    <property type="match status" value="1"/>
</dbReference>
<organism evidence="2">
    <name type="scientific">Sarcoptes scabiei</name>
    <name type="common">Itch mite</name>
    <name type="synonym">Acarus scabiei</name>
    <dbReference type="NCBI Taxonomy" id="52283"/>
    <lineage>
        <taxon>Eukaryota</taxon>
        <taxon>Metazoa</taxon>
        <taxon>Ecdysozoa</taxon>
        <taxon>Arthropoda</taxon>
        <taxon>Chelicerata</taxon>
        <taxon>Arachnida</taxon>
        <taxon>Acari</taxon>
        <taxon>Acariformes</taxon>
        <taxon>Sarcoptiformes</taxon>
        <taxon>Astigmata</taxon>
        <taxon>Psoroptidia</taxon>
        <taxon>Sarcoptoidea</taxon>
        <taxon>Sarcoptidae</taxon>
        <taxon>Sarcoptinae</taxon>
        <taxon>Sarcoptes</taxon>
    </lineage>
</organism>
<evidence type="ECO:0000313" key="3">
    <source>
        <dbReference type="EnsemblMetazoa" id="KAF7489406.1"/>
    </source>
</evidence>
<protein>
    <submittedName>
        <fullName evidence="2">Nucleolar pre-ribosomal-associated protein 1</fullName>
    </submittedName>
</protein>
<dbReference type="AlphaFoldDB" id="A0A834VAD6"/>
<feature type="domain" description="URB1 C-terminal" evidence="1">
    <location>
        <begin position="291"/>
        <end position="488"/>
    </location>
</feature>
<dbReference type="InterPro" id="IPR032436">
    <property type="entry name" value="URB1_C"/>
</dbReference>
<reference evidence="3" key="3">
    <citation type="submission" date="2022-06" db="UniProtKB">
        <authorList>
            <consortium name="EnsemblMetazoa"/>
        </authorList>
    </citation>
    <scope>IDENTIFICATION</scope>
</reference>
<name>A0A834VAD6_SARSC</name>
<sequence>MVHQNVVNQTDQVSAFEMNQIDWFELKSQCLIDNNISVFENLIRKFLKSSFQKKRKRIVSDNDPDGDTIEEFAFDEKICEELQKFLLFIQSVLNDERFTSILNLTLDLIIGHSIIRSVFLHPQHFDSELRLKLIELFETIASNQIEHCKTHTNLIDFILSLYHATLSREDQILLRLLSRFEKSDFGWFYNQPLIWGENGISFYAAKHSKKLPFLERPRIDQIFQGFESSKAFRMSLSCFPINISLEKPFEVIEDIDLPNRLDPRFMMPMLFHFVSVPSMPKYHKFINHGCLSYVIAALSSECILTRKLAYGILARFYSLLENSAYPQDRQLWIDLIDFIRSGLFEADQRIDCCHTVLFVRIIEILLNPTSLLFPTIRNYLIHNQSKPYSYQHIPSIYQTCWREIPGSNRIAVLKHQKFIINWITDSLRMKTDVKIWNRRFVFSEMMIFHSSPICSNEIRLLILRMLQILAAKPEGAKILCTQLSIFAWINHQLCIQPHYKFEENTIPKDSLYRLVMTLWRTVYNQRKEIERDPKQQSEKSSLFDFDSRFSFESIQILSKIIFKVSDPQRINEFVRVCRKTLKRITDEHQIKLIKALILLNLPKNLQTLIID</sequence>
<dbReference type="GO" id="GO:0000463">
    <property type="term" value="P:maturation of LSU-rRNA from tricistronic rRNA transcript (SSU-rRNA, 5.8S rRNA, LSU-rRNA)"/>
    <property type="evidence" value="ECO:0007669"/>
    <property type="project" value="TreeGrafter"/>
</dbReference>
<dbReference type="Proteomes" id="UP000070412">
    <property type="component" value="Unassembled WGS sequence"/>
</dbReference>
<evidence type="ECO:0000313" key="2">
    <source>
        <dbReference type="EMBL" id="KAF7489406.1"/>
    </source>
</evidence>
<dbReference type="EMBL" id="WVUK01000065">
    <property type="protein sequence ID" value="KAF7489406.1"/>
    <property type="molecule type" value="Genomic_DNA"/>
</dbReference>
<proteinExistence type="predicted"/>
<keyword evidence="4" id="KW-1185">Reference proteome</keyword>
<dbReference type="Pfam" id="PF16201">
    <property type="entry name" value="NopRA1"/>
    <property type="match status" value="1"/>
</dbReference>
<dbReference type="GO" id="GO:0000466">
    <property type="term" value="P:maturation of 5.8S rRNA from tricistronic rRNA transcript (SSU-rRNA, 5.8S rRNA, LSU-rRNA)"/>
    <property type="evidence" value="ECO:0007669"/>
    <property type="project" value="TreeGrafter"/>
</dbReference>
<reference evidence="4" key="1">
    <citation type="journal article" date="2020" name="PLoS Negl. Trop. Dis.">
        <title>High-quality nuclear genome for Sarcoptes scabiei-A critical resource for a neglected parasite.</title>
        <authorList>
            <person name="Korhonen P.K."/>
            <person name="Gasser R.B."/>
            <person name="Ma G."/>
            <person name="Wang T."/>
            <person name="Stroehlein A.J."/>
            <person name="Young N.D."/>
            <person name="Ang C.S."/>
            <person name="Fernando D.D."/>
            <person name="Lu H.C."/>
            <person name="Taylor S."/>
            <person name="Reynolds S.L."/>
            <person name="Mofiz E."/>
            <person name="Najaraj S.H."/>
            <person name="Gowda H."/>
            <person name="Madugundu A."/>
            <person name="Renuse S."/>
            <person name="Holt D."/>
            <person name="Pandey A."/>
            <person name="Papenfuss A.T."/>
            <person name="Fischer K."/>
        </authorList>
    </citation>
    <scope>NUCLEOTIDE SEQUENCE [LARGE SCALE GENOMIC DNA]</scope>
</reference>
<dbReference type="EnsemblMetazoa" id="SSS_923s_mrna">
    <property type="protein sequence ID" value="KAF7489406.1"/>
    <property type="gene ID" value="SSS_923"/>
</dbReference>
<reference evidence="2" key="2">
    <citation type="submission" date="2020-01" db="EMBL/GenBank/DDBJ databases">
        <authorList>
            <person name="Korhonen P.K.K."/>
            <person name="Guangxu M.G."/>
            <person name="Wang T.W."/>
            <person name="Stroehlein A.J.S."/>
            <person name="Young N.D."/>
            <person name="Ang C.-S.A."/>
            <person name="Fernando D.W.F."/>
            <person name="Lu H.L."/>
            <person name="Taylor S.T."/>
            <person name="Ehtesham M.E.M."/>
            <person name="Najaraj S.H.N."/>
            <person name="Harsha G.H.G."/>
            <person name="Madugundu A.M."/>
            <person name="Renuse S.R."/>
            <person name="Holt D.H."/>
            <person name="Pandey A.P."/>
            <person name="Papenfuss A.P."/>
            <person name="Gasser R.B.G."/>
            <person name="Fischer K.F."/>
        </authorList>
    </citation>
    <scope>NUCLEOTIDE SEQUENCE</scope>
    <source>
        <strain evidence="2">SSS_KF_BRIS2020</strain>
    </source>
</reference>
<dbReference type="OrthoDB" id="72892at2759"/>
<dbReference type="GO" id="GO:0005730">
    <property type="term" value="C:nucleolus"/>
    <property type="evidence" value="ECO:0007669"/>
    <property type="project" value="TreeGrafter"/>
</dbReference>
<evidence type="ECO:0000259" key="1">
    <source>
        <dbReference type="Pfam" id="PF16201"/>
    </source>
</evidence>
<gene>
    <name evidence="2" type="primary">SSS_923g</name>
    <name evidence="2" type="ORF">SSS_923</name>
</gene>
<evidence type="ECO:0000313" key="4">
    <source>
        <dbReference type="Proteomes" id="UP000070412"/>
    </source>
</evidence>
<accession>A0A834VAD6</accession>
<dbReference type="InterPro" id="IPR039844">
    <property type="entry name" value="URB1"/>
</dbReference>
<dbReference type="PANTHER" id="PTHR13500:SF0">
    <property type="entry name" value="NUCLEOLAR PRE-RIBOSOMAL-ASSOCIATED PROTEIN 1"/>
    <property type="match status" value="1"/>
</dbReference>